<evidence type="ECO:0000313" key="2">
    <source>
        <dbReference type="EMBL" id="GCC40974.1"/>
    </source>
</evidence>
<keyword evidence="3" id="KW-1185">Reference proteome</keyword>
<proteinExistence type="predicted"/>
<evidence type="ECO:0000313" key="3">
    <source>
        <dbReference type="Proteomes" id="UP000287033"/>
    </source>
</evidence>
<feature type="non-terminal residue" evidence="2">
    <location>
        <position position="1"/>
    </location>
</feature>
<feature type="compositionally biased region" description="Basic and acidic residues" evidence="1">
    <location>
        <begin position="17"/>
        <end position="33"/>
    </location>
</feature>
<gene>
    <name evidence="2" type="ORF">chiPu_0024787</name>
</gene>
<name>A0A401TE93_CHIPU</name>
<dbReference type="Proteomes" id="UP000287033">
    <property type="component" value="Unassembled WGS sequence"/>
</dbReference>
<protein>
    <submittedName>
        <fullName evidence="2">Uncharacterized protein</fullName>
    </submittedName>
</protein>
<accession>A0A401TE93</accession>
<reference evidence="2 3" key="1">
    <citation type="journal article" date="2018" name="Nat. Ecol. Evol.">
        <title>Shark genomes provide insights into elasmobranch evolution and the origin of vertebrates.</title>
        <authorList>
            <person name="Hara Y"/>
            <person name="Yamaguchi K"/>
            <person name="Onimaru K"/>
            <person name="Kadota M"/>
            <person name="Koyanagi M"/>
            <person name="Keeley SD"/>
            <person name="Tatsumi K"/>
            <person name="Tanaka K"/>
            <person name="Motone F"/>
            <person name="Kageyama Y"/>
            <person name="Nozu R"/>
            <person name="Adachi N"/>
            <person name="Nishimura O"/>
            <person name="Nakagawa R"/>
            <person name="Tanegashima C"/>
            <person name="Kiyatake I"/>
            <person name="Matsumoto R"/>
            <person name="Murakumo K"/>
            <person name="Nishida K"/>
            <person name="Terakita A"/>
            <person name="Kuratani S"/>
            <person name="Sato K"/>
            <person name="Hyodo S Kuraku.S."/>
        </authorList>
    </citation>
    <scope>NUCLEOTIDE SEQUENCE [LARGE SCALE GENOMIC DNA]</scope>
</reference>
<feature type="compositionally biased region" description="Polar residues" evidence="1">
    <location>
        <begin position="39"/>
        <end position="50"/>
    </location>
</feature>
<sequence>GAGSARWCRQTAQARGLGDRSERETLTAEEEKHRRAGFKNQSNQTASQDPTEPLESSGIWKSLVFDLGRNKVGVFCL</sequence>
<organism evidence="2 3">
    <name type="scientific">Chiloscyllium punctatum</name>
    <name type="common">Brownbanded bambooshark</name>
    <name type="synonym">Hemiscyllium punctatum</name>
    <dbReference type="NCBI Taxonomy" id="137246"/>
    <lineage>
        <taxon>Eukaryota</taxon>
        <taxon>Metazoa</taxon>
        <taxon>Chordata</taxon>
        <taxon>Craniata</taxon>
        <taxon>Vertebrata</taxon>
        <taxon>Chondrichthyes</taxon>
        <taxon>Elasmobranchii</taxon>
        <taxon>Galeomorphii</taxon>
        <taxon>Galeoidea</taxon>
        <taxon>Orectolobiformes</taxon>
        <taxon>Hemiscylliidae</taxon>
        <taxon>Chiloscyllium</taxon>
    </lineage>
</organism>
<comment type="caution">
    <text evidence="2">The sequence shown here is derived from an EMBL/GenBank/DDBJ whole genome shotgun (WGS) entry which is preliminary data.</text>
</comment>
<evidence type="ECO:0000256" key="1">
    <source>
        <dbReference type="SAM" id="MobiDB-lite"/>
    </source>
</evidence>
<dbReference type="AlphaFoldDB" id="A0A401TE93"/>
<feature type="region of interest" description="Disordered" evidence="1">
    <location>
        <begin position="1"/>
        <end position="55"/>
    </location>
</feature>
<dbReference type="EMBL" id="BEZZ01046216">
    <property type="protein sequence ID" value="GCC40974.1"/>
    <property type="molecule type" value="Genomic_DNA"/>
</dbReference>